<organism evidence="1">
    <name type="scientific">viral metagenome</name>
    <dbReference type="NCBI Taxonomy" id="1070528"/>
    <lineage>
        <taxon>unclassified sequences</taxon>
        <taxon>metagenomes</taxon>
        <taxon>organismal metagenomes</taxon>
    </lineage>
</organism>
<dbReference type="EMBL" id="MN739166">
    <property type="protein sequence ID" value="QHS91880.1"/>
    <property type="molecule type" value="Genomic_DNA"/>
</dbReference>
<proteinExistence type="predicted"/>
<evidence type="ECO:0000313" key="1">
    <source>
        <dbReference type="EMBL" id="QHS91880.1"/>
    </source>
</evidence>
<protein>
    <recommendedName>
        <fullName evidence="2">Methyltransferase</fullName>
    </recommendedName>
</protein>
<accession>A0A6C0BII6</accession>
<dbReference type="AlphaFoldDB" id="A0A6C0BII6"/>
<name>A0A6C0BII6_9ZZZZ</name>
<sequence>MEFNKDGKIDVKLIGKEGDQWPILDKLWDYFSLKGIKVVFASIGISSSPLTDLEIAETMGCPLHVFEVRKEKLDEWEEVKNILKVRKREEGASTFTEGVHMKWVLPKNVRIYPVLPSFSTGTQEIEGTIYPTKEFVSAIKDCSASMSLKEENGRVDIVKISLGNNLELQVVYSLLSAGYRPGLLLIEWSSSPDEMLNTTIAAGHLQMCGYTLVTHYSNRCLYFHNDRCMYEICSWLSNKTDNPMVSELVSSITADKKLHL</sequence>
<reference evidence="1" key="1">
    <citation type="journal article" date="2020" name="Nature">
        <title>Giant virus diversity and host interactions through global metagenomics.</title>
        <authorList>
            <person name="Schulz F."/>
            <person name="Roux S."/>
            <person name="Paez-Espino D."/>
            <person name="Jungbluth S."/>
            <person name="Walsh D.A."/>
            <person name="Denef V.J."/>
            <person name="McMahon K.D."/>
            <person name="Konstantinidis K.T."/>
            <person name="Eloe-Fadrosh E.A."/>
            <person name="Kyrpides N.C."/>
            <person name="Woyke T."/>
        </authorList>
    </citation>
    <scope>NUCLEOTIDE SEQUENCE</scope>
    <source>
        <strain evidence="1">GVMAG-M-3300013285-6</strain>
    </source>
</reference>
<evidence type="ECO:0008006" key="2">
    <source>
        <dbReference type="Google" id="ProtNLM"/>
    </source>
</evidence>